<dbReference type="HOGENOM" id="CLU_114054_0_0_7"/>
<name>Q30Q06_SULDN</name>
<dbReference type="AlphaFoldDB" id="Q30Q06"/>
<gene>
    <name evidence="1" type="ordered locus">Suden_1648</name>
</gene>
<evidence type="ECO:0000313" key="2">
    <source>
        <dbReference type="Proteomes" id="UP000002714"/>
    </source>
</evidence>
<proteinExistence type="predicted"/>
<dbReference type="EMBL" id="CP000153">
    <property type="protein sequence ID" value="ABB44925.1"/>
    <property type="molecule type" value="Genomic_DNA"/>
</dbReference>
<dbReference type="GO" id="GO:0003887">
    <property type="term" value="F:DNA-directed DNA polymerase activity"/>
    <property type="evidence" value="ECO:0007669"/>
    <property type="project" value="UniProtKB-EC"/>
</dbReference>
<accession>Q30Q06</accession>
<organism evidence="1 2">
    <name type="scientific">Sulfurimonas denitrificans (strain ATCC 33889 / DSM 1251)</name>
    <name type="common">Thiomicrospira denitrificans (strain ATCC 33889 / DSM 1251)</name>
    <dbReference type="NCBI Taxonomy" id="326298"/>
    <lineage>
        <taxon>Bacteria</taxon>
        <taxon>Pseudomonadati</taxon>
        <taxon>Campylobacterota</taxon>
        <taxon>Epsilonproteobacteria</taxon>
        <taxon>Campylobacterales</taxon>
        <taxon>Sulfurimonadaceae</taxon>
        <taxon>Sulfurimonas</taxon>
    </lineage>
</organism>
<dbReference type="OrthoDB" id="9811073at2"/>
<dbReference type="KEGG" id="tdn:Suden_1648"/>
<reference evidence="1 2" key="1">
    <citation type="journal article" date="2008" name="Appl. Environ. Microbiol.">
        <title>Genome of the epsilonproteobacterial chemolithoautotroph Sulfurimonas denitrificans.</title>
        <authorList>
            <person name="Sievert S.M."/>
            <person name="Scott K.M."/>
            <person name="Klotz M.G."/>
            <person name="Chain P.S.G."/>
            <person name="Hauser L.J."/>
            <person name="Hemp J."/>
            <person name="Huegler M."/>
            <person name="Land M."/>
            <person name="Lapidus A."/>
            <person name="Larimer F.W."/>
            <person name="Lucas S."/>
            <person name="Malfatti S.A."/>
            <person name="Meyer F."/>
            <person name="Paulsen I.T."/>
            <person name="Ren Q."/>
            <person name="Simon J."/>
            <person name="Bailey K."/>
            <person name="Diaz E."/>
            <person name="Fitzpatrick K.A."/>
            <person name="Glover B."/>
            <person name="Gwatney N."/>
            <person name="Korajkic A."/>
            <person name="Long A."/>
            <person name="Mobberley J.M."/>
            <person name="Pantry S.N."/>
            <person name="Pazder G."/>
            <person name="Peterson S."/>
            <person name="Quintanilla J.D."/>
            <person name="Sprinkle R."/>
            <person name="Stephens J."/>
            <person name="Thomas P."/>
            <person name="Vaughn R."/>
            <person name="Weber M.J."/>
            <person name="Wooten L.L."/>
        </authorList>
    </citation>
    <scope>NUCLEOTIDE SEQUENCE [LARGE SCALE GENOMIC DNA]</scope>
    <source>
        <strain evidence="2">ATCC 33889 / DSM 1251</strain>
    </source>
</reference>
<dbReference type="Pfam" id="PF13177">
    <property type="entry name" value="DNA_pol3_delta2"/>
    <property type="match status" value="1"/>
</dbReference>
<protein>
    <submittedName>
        <fullName evidence="1">DNA polymerase III, delta prime subunit</fullName>
        <ecNumber evidence="1">2.7.7.7</ecNumber>
    </submittedName>
</protein>
<sequence>MLEPDSIKSHIIITSDIAAEFERLNDELKPKRVVGFIVEDEFKIEHAKAAVAEAYISESETKYIILGANNFNTVSQNSLLKALEEPPRNIEFIILSNSTSNLLPTVRSRLPIFKGKKEHKVYEIDFSLMRINYNDIFEFLKKVVKFKKSEAKEQVEALYYRATVIDKLILTKAQLDNFDRAFRLLDLNARPQSVFALLLMSFAGDRNGS</sequence>
<dbReference type="SUPFAM" id="SSF52540">
    <property type="entry name" value="P-loop containing nucleoside triphosphate hydrolases"/>
    <property type="match status" value="1"/>
</dbReference>
<evidence type="ECO:0000313" key="1">
    <source>
        <dbReference type="EMBL" id="ABB44925.1"/>
    </source>
</evidence>
<dbReference type="RefSeq" id="WP_011373266.1">
    <property type="nucleotide sequence ID" value="NC_007575.1"/>
</dbReference>
<dbReference type="Proteomes" id="UP000002714">
    <property type="component" value="Chromosome"/>
</dbReference>
<dbReference type="STRING" id="326298.Suden_1648"/>
<dbReference type="eggNOG" id="COG0470">
    <property type="taxonomic scope" value="Bacteria"/>
</dbReference>
<keyword evidence="1" id="KW-0808">Transferase</keyword>
<dbReference type="Gene3D" id="3.40.50.300">
    <property type="entry name" value="P-loop containing nucleotide triphosphate hydrolases"/>
    <property type="match status" value="1"/>
</dbReference>
<keyword evidence="1" id="KW-0548">Nucleotidyltransferase</keyword>
<dbReference type="EC" id="2.7.7.7" evidence="1"/>
<dbReference type="NCBIfam" id="NF006296">
    <property type="entry name" value="PRK08485.1"/>
    <property type="match status" value="1"/>
</dbReference>
<dbReference type="InterPro" id="IPR027417">
    <property type="entry name" value="P-loop_NTPase"/>
</dbReference>
<keyword evidence="2" id="KW-1185">Reference proteome</keyword>